<dbReference type="GO" id="GO:0031175">
    <property type="term" value="P:neuron projection development"/>
    <property type="evidence" value="ECO:0007669"/>
    <property type="project" value="TreeGrafter"/>
</dbReference>
<feature type="domain" description="G protein-regulated inducer of neurite outgrowth C-terminal" evidence="3">
    <location>
        <begin position="681"/>
        <end position="807"/>
    </location>
</feature>
<dbReference type="EMBL" id="VYZF01000080">
    <property type="protein sequence ID" value="NWT36953.1"/>
    <property type="molecule type" value="Genomic_DNA"/>
</dbReference>
<feature type="compositionally biased region" description="Polar residues" evidence="2">
    <location>
        <begin position="453"/>
        <end position="462"/>
    </location>
</feature>
<accession>A0A7K5N3E2</accession>
<evidence type="ECO:0000313" key="4">
    <source>
        <dbReference type="EMBL" id="NWT36953.1"/>
    </source>
</evidence>
<feature type="compositionally biased region" description="Polar residues" evidence="2">
    <location>
        <begin position="306"/>
        <end position="332"/>
    </location>
</feature>
<evidence type="ECO:0000313" key="5">
    <source>
        <dbReference type="Proteomes" id="UP000524558"/>
    </source>
</evidence>
<evidence type="ECO:0000256" key="2">
    <source>
        <dbReference type="SAM" id="MobiDB-lite"/>
    </source>
</evidence>
<feature type="region of interest" description="Disordered" evidence="2">
    <location>
        <begin position="18"/>
        <end position="45"/>
    </location>
</feature>
<reference evidence="4 5" key="1">
    <citation type="submission" date="2019-09" db="EMBL/GenBank/DDBJ databases">
        <title>Bird 10,000 Genomes (B10K) Project - Family phase.</title>
        <authorList>
            <person name="Zhang G."/>
        </authorList>
    </citation>
    <scope>NUCLEOTIDE SEQUENCE [LARGE SCALE GENOMIC DNA]</scope>
    <source>
        <strain evidence="4">B10K-DU-021-33</strain>
        <tissue evidence="4">Mixed tissue sample</tissue>
    </source>
</reference>
<dbReference type="AlphaFoldDB" id="A0A7K5N3E2"/>
<feature type="compositionally biased region" description="Basic and acidic residues" evidence="2">
    <location>
        <begin position="290"/>
        <end position="299"/>
    </location>
</feature>
<feature type="compositionally biased region" description="Polar residues" evidence="2">
    <location>
        <begin position="762"/>
        <end position="778"/>
    </location>
</feature>
<feature type="compositionally biased region" description="Polar residues" evidence="2">
    <location>
        <begin position="558"/>
        <end position="572"/>
    </location>
</feature>
<evidence type="ECO:0000256" key="1">
    <source>
        <dbReference type="ARBA" id="ARBA00002358"/>
    </source>
</evidence>
<dbReference type="Pfam" id="PF15235">
    <property type="entry name" value="GRIN_C"/>
    <property type="match status" value="1"/>
</dbReference>
<comment type="caution">
    <text evidence="4">The sequence shown here is derived from an EMBL/GenBank/DDBJ whole genome shotgun (WGS) entry which is preliminary data.</text>
</comment>
<gene>
    <name evidence="4" type="primary">Gprin3</name>
    <name evidence="4" type="ORF">CHRMAC_R03207</name>
</gene>
<dbReference type="InterPro" id="IPR032745">
    <property type="entry name" value="GRIN_C"/>
</dbReference>
<dbReference type="PANTHER" id="PTHR15718:SF6">
    <property type="entry name" value="G PROTEIN-REGULATED INDUCER OF NEURITE OUTGROWTH 3"/>
    <property type="match status" value="1"/>
</dbReference>
<feature type="compositionally biased region" description="Polar residues" evidence="2">
    <location>
        <begin position="235"/>
        <end position="252"/>
    </location>
</feature>
<feature type="region of interest" description="Disordered" evidence="2">
    <location>
        <begin position="762"/>
        <end position="784"/>
    </location>
</feature>
<name>A0A7K5N3E2_CHRMC</name>
<feature type="non-terminal residue" evidence="4">
    <location>
        <position position="1"/>
    </location>
</feature>
<organism evidence="4 5">
    <name type="scientific">Chroicocephalus maculipennis</name>
    <name type="common">Brown-hooded gull</name>
    <name type="synonym">Larus maculipennis</name>
    <dbReference type="NCBI Taxonomy" id="287016"/>
    <lineage>
        <taxon>Eukaryota</taxon>
        <taxon>Metazoa</taxon>
        <taxon>Chordata</taxon>
        <taxon>Craniata</taxon>
        <taxon>Vertebrata</taxon>
        <taxon>Euteleostomi</taxon>
        <taxon>Archelosauria</taxon>
        <taxon>Archosauria</taxon>
        <taxon>Dinosauria</taxon>
        <taxon>Saurischia</taxon>
        <taxon>Theropoda</taxon>
        <taxon>Coelurosauria</taxon>
        <taxon>Aves</taxon>
        <taxon>Neognathae</taxon>
        <taxon>Neoaves</taxon>
        <taxon>Charadriiformes</taxon>
        <taxon>Laridae</taxon>
        <taxon>Chroicocephalus</taxon>
    </lineage>
</organism>
<feature type="region of interest" description="Disordered" evidence="2">
    <location>
        <begin position="425"/>
        <end position="703"/>
    </location>
</feature>
<dbReference type="Proteomes" id="UP000524558">
    <property type="component" value="Unassembled WGS sequence"/>
</dbReference>
<protein>
    <submittedName>
        <fullName evidence="4">GRIN3 protein</fullName>
    </submittedName>
</protein>
<feature type="compositionally biased region" description="Polar residues" evidence="2">
    <location>
        <begin position="260"/>
        <end position="270"/>
    </location>
</feature>
<feature type="region of interest" description="Disordered" evidence="2">
    <location>
        <begin position="113"/>
        <end position="332"/>
    </location>
</feature>
<dbReference type="InterPro" id="IPR026646">
    <property type="entry name" value="GPRIN2-like/GPRIN3"/>
</dbReference>
<evidence type="ECO:0000259" key="3">
    <source>
        <dbReference type="Pfam" id="PF15235"/>
    </source>
</evidence>
<feature type="non-terminal residue" evidence="4">
    <location>
        <position position="812"/>
    </location>
</feature>
<proteinExistence type="predicted"/>
<feature type="compositionally biased region" description="Low complexity" evidence="2">
    <location>
        <begin position="118"/>
        <end position="131"/>
    </location>
</feature>
<feature type="compositionally biased region" description="Low complexity" evidence="2">
    <location>
        <begin position="503"/>
        <end position="527"/>
    </location>
</feature>
<comment type="function">
    <text evidence="1">May be involved in neurite outgrowth.</text>
</comment>
<feature type="compositionally biased region" description="Polar residues" evidence="2">
    <location>
        <begin position="140"/>
        <end position="161"/>
    </location>
</feature>
<sequence length="812" mass="84152">MGTVPDPLRSAKLSLATASAEEDHLEDLQPAKHQPQLPSGERASNGFPCTPAGSAGVCLFDLKCTAAAGVQGCEQCREDNASQQEAIPPGLASKAAEGCPAAVEPAGCSQPAGNHGLAAPAPSAAGAPSAGQGLEMMPAPQSSRQFVQGSQAKTSSLTQMDDSALKPQGTDDQPALEVLNYSSPGDPIRANESCHTSQANLLQRGEKDRGAGKNGSAVCQSALPARHTEAELGTDPQTISEAKSGVTGTVQLHPTDKTEAVQSSEAPAQSSHERHQPLQPREAPAQSSHESPHPVRNADTEPGSPGPTQLSKFRETGTMTVQPESSSLTQEAVSRTWRDAEVQAVASVESKSASTSPSILAAFLKGNPPPEEKEELHIIYQGGMGLSQSALTDSLSLQQKSPCSPGMSKSTVVTAVTASAQTQPVKLPGVPSDVVSPASADNAKPVLPISPAGVTSQGTSVGNAEMIGAASDGKDAARLPMDAPVPPKPIPVEQLAGDSSNQTPAQPGSGAGAGEASTASAAAVPGTENNVQDLVHDAGSSRLPSVCSPDSEVKQKEVQSSSEQKPVQSKGVSQGEAVPSQSVVKLKEENSVVLDPKGGMDASSQPATVRVKACSEGADEKESRGQGDAGPAQMVSGQSLQAGLMPVLSMSPTCLPPPLEASAAPQQQGLQAKEPRRELHAAAIPASDQGLPNLGENKKHPTPAMEAKVQVKQSKHVRDVVWDEQGMTWEVYGASLDPESLGIAIQNHLQRQIREHEKLIRAQNSQTRKSISSDTSSNKKLKGRQHNVFQSMLQNFRRPNCCVRPAPSSVLD</sequence>
<keyword evidence="5" id="KW-1185">Reference proteome</keyword>
<dbReference type="PANTHER" id="PTHR15718">
    <property type="entry name" value="G PROTEIN-REGULATED INDUCER OF NEURITE OUTGROWTH C-TERMINAL DOMAIN-CONTAINING PROTEIN"/>
    <property type="match status" value="1"/>
</dbReference>
<dbReference type="GO" id="GO:0005886">
    <property type="term" value="C:plasma membrane"/>
    <property type="evidence" value="ECO:0007669"/>
    <property type="project" value="TreeGrafter"/>
</dbReference>